<evidence type="ECO:0000256" key="1">
    <source>
        <dbReference type="ARBA" id="ARBA00004123"/>
    </source>
</evidence>
<dbReference type="GO" id="GO:0003677">
    <property type="term" value="F:DNA binding"/>
    <property type="evidence" value="ECO:0007669"/>
    <property type="project" value="InterPro"/>
</dbReference>
<evidence type="ECO:0000259" key="2">
    <source>
        <dbReference type="Pfam" id="PF05225"/>
    </source>
</evidence>
<dbReference type="SUPFAM" id="SSF46689">
    <property type="entry name" value="Homeodomain-like"/>
    <property type="match status" value="1"/>
</dbReference>
<dbReference type="Gene3D" id="1.10.10.60">
    <property type="entry name" value="Homeodomain-like"/>
    <property type="match status" value="1"/>
</dbReference>
<comment type="subcellular location">
    <subcellularLocation>
        <location evidence="1">Nucleus</location>
    </subcellularLocation>
</comment>
<proteinExistence type="predicted"/>
<sequence length="518" mass="60317">MVKLETQRRVRKVLNNYTEEDLKKALHEIRDNKMAIRKACRTFNVPKMTILYRISGRVPDQSQKPGLPPLLTVQGENRVKEWTWYKNFMKRNPEVSLREAEGINKARAIINKESIRKWFKELTQFLTERNLLDLLDDPHRIFNGDESGFALYPKSGKILGPKGFRNLYHIKLGNEKENITSYSPVRLPRAVVEGMPSNWVLGNPDKGWMTSEVFFEYIANDFHKWARLKNTRPIIVFDGHKSHMMYYLGRPSATRLKAFSLSGFYKSRYNQSKQIGFIMEKASCLFCGEATVTSDNLMVKIPRIPELQSILKCWNDNVTVKILEKKQDLLSHLDQYFYHFSCRKSIVSIMFDRYDLEYSTKNSKRERRGIQNNLNVYSIVQSRTVPNNKNFLRSPANEKALLQFVTDFVYKSSNLVPHGREVRNDSCIELPELKSNHEEADTRILFHISSSNTIENEIHMEADHMNVTTNKKRYGIPIYALPKKLGQPASTGVQRVLSLKLGKKLPERYITKTVRQLN</sequence>
<gene>
    <name evidence="3" type="ORF">CEUTPL_LOCUS962</name>
</gene>
<protein>
    <recommendedName>
        <fullName evidence="2">HTH psq-type domain-containing protein</fullName>
    </recommendedName>
</protein>
<accession>A0A9N9Q8N8</accession>
<evidence type="ECO:0000313" key="3">
    <source>
        <dbReference type="EMBL" id="CAG9760226.1"/>
    </source>
</evidence>
<organism evidence="3 4">
    <name type="scientific">Ceutorhynchus assimilis</name>
    <name type="common">cabbage seed weevil</name>
    <dbReference type="NCBI Taxonomy" id="467358"/>
    <lineage>
        <taxon>Eukaryota</taxon>
        <taxon>Metazoa</taxon>
        <taxon>Ecdysozoa</taxon>
        <taxon>Arthropoda</taxon>
        <taxon>Hexapoda</taxon>
        <taxon>Insecta</taxon>
        <taxon>Pterygota</taxon>
        <taxon>Neoptera</taxon>
        <taxon>Endopterygota</taxon>
        <taxon>Coleoptera</taxon>
        <taxon>Polyphaga</taxon>
        <taxon>Cucujiformia</taxon>
        <taxon>Curculionidae</taxon>
        <taxon>Ceutorhynchinae</taxon>
        <taxon>Ceutorhynchus</taxon>
    </lineage>
</organism>
<keyword evidence="4" id="KW-1185">Reference proteome</keyword>
<dbReference type="EMBL" id="OU892277">
    <property type="protein sequence ID" value="CAG9760226.1"/>
    <property type="molecule type" value="Genomic_DNA"/>
</dbReference>
<dbReference type="Pfam" id="PF05225">
    <property type="entry name" value="HTH_psq"/>
    <property type="match status" value="1"/>
</dbReference>
<dbReference type="OrthoDB" id="6768517at2759"/>
<dbReference type="InterPro" id="IPR007889">
    <property type="entry name" value="HTH_Psq"/>
</dbReference>
<dbReference type="InterPro" id="IPR009057">
    <property type="entry name" value="Homeodomain-like_sf"/>
</dbReference>
<name>A0A9N9Q8N8_9CUCU</name>
<dbReference type="Proteomes" id="UP001152799">
    <property type="component" value="Chromosome 1"/>
</dbReference>
<dbReference type="GO" id="GO:0005634">
    <property type="term" value="C:nucleus"/>
    <property type="evidence" value="ECO:0007669"/>
    <property type="project" value="UniProtKB-SubCell"/>
</dbReference>
<evidence type="ECO:0000313" key="4">
    <source>
        <dbReference type="Proteomes" id="UP001152799"/>
    </source>
</evidence>
<dbReference type="AlphaFoldDB" id="A0A9N9Q8N8"/>
<feature type="domain" description="HTH psq-type" evidence="2">
    <location>
        <begin position="18"/>
        <end position="58"/>
    </location>
</feature>
<reference evidence="3" key="1">
    <citation type="submission" date="2022-01" db="EMBL/GenBank/DDBJ databases">
        <authorList>
            <person name="King R."/>
        </authorList>
    </citation>
    <scope>NUCLEOTIDE SEQUENCE</scope>
</reference>